<dbReference type="Proteomes" id="UP000516093">
    <property type="component" value="Chromosome"/>
</dbReference>
<name>A0A7H0GYS2_9BACT</name>
<proteinExistence type="predicted"/>
<dbReference type="SUPFAM" id="SSF55729">
    <property type="entry name" value="Acyl-CoA N-acyltransferases (Nat)"/>
    <property type="match status" value="1"/>
</dbReference>
<keyword evidence="2" id="KW-1185">Reference proteome</keyword>
<dbReference type="AlphaFoldDB" id="A0A7H0GYS2"/>
<dbReference type="Gene3D" id="3.40.630.30">
    <property type="match status" value="1"/>
</dbReference>
<evidence type="ECO:0000313" key="2">
    <source>
        <dbReference type="Proteomes" id="UP000516093"/>
    </source>
</evidence>
<evidence type="ECO:0000313" key="1">
    <source>
        <dbReference type="EMBL" id="QNP53438.1"/>
    </source>
</evidence>
<protein>
    <submittedName>
        <fullName evidence="1">Uncharacterized protein</fullName>
    </submittedName>
</protein>
<dbReference type="RefSeq" id="WP_187733652.1">
    <property type="nucleotide sequence ID" value="NZ_BMFN01000001.1"/>
</dbReference>
<dbReference type="EMBL" id="CP060784">
    <property type="protein sequence ID" value="QNP53438.1"/>
    <property type="molecule type" value="Genomic_DNA"/>
</dbReference>
<gene>
    <name evidence="1" type="ORF">H9L05_07600</name>
</gene>
<dbReference type="InterPro" id="IPR016181">
    <property type="entry name" value="Acyl_CoA_acyltransferase"/>
</dbReference>
<organism evidence="1 2">
    <name type="scientific">Hymenobacter qilianensis</name>
    <dbReference type="NCBI Taxonomy" id="1385715"/>
    <lineage>
        <taxon>Bacteria</taxon>
        <taxon>Pseudomonadati</taxon>
        <taxon>Bacteroidota</taxon>
        <taxon>Cytophagia</taxon>
        <taxon>Cytophagales</taxon>
        <taxon>Hymenobacteraceae</taxon>
        <taxon>Hymenobacter</taxon>
    </lineage>
</organism>
<dbReference type="KEGG" id="hqi:H9L05_07600"/>
<accession>A0A7H0GYS2</accession>
<reference evidence="1 2" key="1">
    <citation type="submission" date="2020-08" db="EMBL/GenBank/DDBJ databases">
        <title>Genome sequence of Hymenobacter qilianensis JCM 19763T.</title>
        <authorList>
            <person name="Hyun D.-W."/>
            <person name="Bae J.-W."/>
        </authorList>
    </citation>
    <scope>NUCLEOTIDE SEQUENCE [LARGE SCALE GENOMIC DNA]</scope>
    <source>
        <strain evidence="1 2">JCM 19763</strain>
    </source>
</reference>
<sequence>MNHNLISLSAPEMWSEALKDIPHSFSHTWQSCYAMHLTTDYDTYLYNFVSNDIKVLCPIAIREYKGVKDVVTPYGFSGFIGNRSCLNFPNYWKKFAYECGWVSGYIGLNPILENPSYYAEEDVFEYNELYIINLRLTMEELFQNLSTNRRRQLKTFSDKSQNFTLDKNVIKEFFLNNYHQFFAERNASSVYNFSENTLSYIIELDNVIMVGYSEGSKMQAVSLFAYTLHGAEYLFNISLPEGRDKAVPLIWFGVSYLKSLNIPTLNLGGGVQRNDSIAQFKQRFGAVICPLRCLKQVYNEPVYSQLCLEISADPSDKTGYFPAYRERT</sequence>